<keyword evidence="2" id="KW-0472">Membrane</keyword>
<reference evidence="3 4" key="1">
    <citation type="submission" date="2019-10" db="EMBL/GenBank/DDBJ databases">
        <title>Streptomyces smaragdinus sp. nov. and Streptomyces fabii sp. nov., isolated from the gut of fungus growing-termite Macrotermes natalensis.</title>
        <authorList>
            <person name="Schwitalla J."/>
            <person name="Benndorf R."/>
            <person name="Martin K."/>
            <person name="De Beer W."/>
            <person name="Kaster A.-K."/>
            <person name="Vollmers J."/>
            <person name="Poulsen M."/>
            <person name="Beemelmanns C."/>
        </authorList>
    </citation>
    <scope>NUCLEOTIDE SEQUENCE [LARGE SCALE GENOMIC DNA]</scope>
    <source>
        <strain evidence="3 4">RB5</strain>
    </source>
</reference>
<dbReference type="InterPro" id="IPR036259">
    <property type="entry name" value="MFS_trans_sf"/>
</dbReference>
<evidence type="ECO:0000313" key="3">
    <source>
        <dbReference type="EMBL" id="MQY11177.1"/>
    </source>
</evidence>
<feature type="transmembrane region" description="Helical" evidence="2">
    <location>
        <begin position="206"/>
        <end position="233"/>
    </location>
</feature>
<feature type="transmembrane region" description="Helical" evidence="2">
    <location>
        <begin position="267"/>
        <end position="285"/>
    </location>
</feature>
<gene>
    <name evidence="3" type="ORF">SRB5_12910</name>
</gene>
<feature type="transmembrane region" description="Helical" evidence="2">
    <location>
        <begin position="239"/>
        <end position="260"/>
    </location>
</feature>
<dbReference type="PANTHER" id="PTHR23542">
    <property type="match status" value="1"/>
</dbReference>
<protein>
    <recommendedName>
        <fullName evidence="5">MFS transporter</fullName>
    </recommendedName>
</protein>
<feature type="region of interest" description="Disordered" evidence="1">
    <location>
        <begin position="421"/>
        <end position="467"/>
    </location>
</feature>
<evidence type="ECO:0000256" key="1">
    <source>
        <dbReference type="SAM" id="MobiDB-lite"/>
    </source>
</evidence>
<keyword evidence="2" id="KW-1133">Transmembrane helix</keyword>
<feature type="transmembrane region" description="Helical" evidence="2">
    <location>
        <begin position="355"/>
        <end position="375"/>
    </location>
</feature>
<dbReference type="Proteomes" id="UP000466345">
    <property type="component" value="Unassembled WGS sequence"/>
</dbReference>
<keyword evidence="4" id="KW-1185">Reference proteome</keyword>
<evidence type="ECO:0000256" key="2">
    <source>
        <dbReference type="SAM" id="Phobius"/>
    </source>
</evidence>
<dbReference type="PANTHER" id="PTHR23542:SF1">
    <property type="entry name" value="MAJOR FACILITATOR SUPERFAMILY (MFS) PROFILE DOMAIN-CONTAINING PROTEIN"/>
    <property type="match status" value="1"/>
</dbReference>
<proteinExistence type="predicted"/>
<comment type="caution">
    <text evidence="3">The sequence shown here is derived from an EMBL/GenBank/DDBJ whole genome shotgun (WGS) entry which is preliminary data.</text>
</comment>
<dbReference type="SUPFAM" id="SSF103473">
    <property type="entry name" value="MFS general substrate transporter"/>
    <property type="match status" value="1"/>
</dbReference>
<feature type="transmembrane region" description="Helical" evidence="2">
    <location>
        <begin position="79"/>
        <end position="102"/>
    </location>
</feature>
<organism evidence="3 4">
    <name type="scientific">Streptomyces smaragdinus</name>
    <dbReference type="NCBI Taxonomy" id="2585196"/>
    <lineage>
        <taxon>Bacteria</taxon>
        <taxon>Bacillati</taxon>
        <taxon>Actinomycetota</taxon>
        <taxon>Actinomycetes</taxon>
        <taxon>Kitasatosporales</taxon>
        <taxon>Streptomycetaceae</taxon>
        <taxon>Streptomyces</taxon>
    </lineage>
</organism>
<dbReference type="RefSeq" id="WP_194292858.1">
    <property type="nucleotide sequence ID" value="NZ_WEGJ01000003.1"/>
</dbReference>
<feature type="transmembrane region" description="Helical" evidence="2">
    <location>
        <begin position="166"/>
        <end position="185"/>
    </location>
</feature>
<name>A0A7K0CCI9_9ACTN</name>
<dbReference type="AlphaFoldDB" id="A0A7K0CCI9"/>
<evidence type="ECO:0000313" key="4">
    <source>
        <dbReference type="Proteomes" id="UP000466345"/>
    </source>
</evidence>
<feature type="transmembrane region" description="Helical" evidence="2">
    <location>
        <begin position="44"/>
        <end position="67"/>
    </location>
</feature>
<accession>A0A7K0CCI9</accession>
<evidence type="ECO:0008006" key="5">
    <source>
        <dbReference type="Google" id="ProtNLM"/>
    </source>
</evidence>
<sequence length="467" mass="46335">MTGYRQILALPGMAPLFAVSFLARTAITADAMALTMYVVLDLDLGYAAAGGVAAALTAGLAVGGPLLGRVIDRRGARGVLLGTAGAQAVFWLGVPVLPYAALPAAAFGAGLLMVPAQSVTRQAITAATGAGQRRAAFVLESVQGELSYLVGPAAVVAGAAAWSPGVVAWAVGALIVAGGAGLAVLDPPLRTPEEEGAPARRKWLDARMVAVLVMALGANTLLGGVDIAVVAALEEAGQVSWAAGVVVVLGVTSVGGGLTYGALDRPLPTWVLLGALGLVTMPVGLAHGWPWLAVAAVGTGLLTAPTMSAVADAVSRLAPAGARGAATGLQSAALSAGFTLGAPLAGAVIDVTAPAGGFAAAGLAGLAAAVIGWLLPRLRGCCRTPVVRAERGRRGGRCVLSACAVPGHVAEPPVLGRRAARVRAGRRGADGGSATASEHGKGDAARRPPRTVPVTQPYTRQPSCRAR</sequence>
<dbReference type="Gene3D" id="1.20.1250.20">
    <property type="entry name" value="MFS general substrate transporter like domains"/>
    <property type="match status" value="1"/>
</dbReference>
<keyword evidence="2" id="KW-0812">Transmembrane</keyword>
<dbReference type="EMBL" id="WEGJ01000003">
    <property type="protein sequence ID" value="MQY11177.1"/>
    <property type="molecule type" value="Genomic_DNA"/>
</dbReference>